<comment type="catalytic activity">
    <reaction evidence="1 5 6">
        <text>[protein]-peptidylproline (omega=180) = [protein]-peptidylproline (omega=0)</text>
        <dbReference type="Rhea" id="RHEA:16237"/>
        <dbReference type="Rhea" id="RHEA-COMP:10747"/>
        <dbReference type="Rhea" id="RHEA-COMP:10748"/>
        <dbReference type="ChEBI" id="CHEBI:83833"/>
        <dbReference type="ChEBI" id="CHEBI:83834"/>
        <dbReference type="EC" id="5.2.1.8"/>
    </reaction>
</comment>
<comment type="similarity">
    <text evidence="2 6">Belongs to the FKBP-type PPIase family.</text>
</comment>
<accession>A0A7W9ST95</accession>
<evidence type="ECO:0000256" key="3">
    <source>
        <dbReference type="ARBA" id="ARBA00023110"/>
    </source>
</evidence>
<evidence type="ECO:0000256" key="5">
    <source>
        <dbReference type="PROSITE-ProRule" id="PRU00277"/>
    </source>
</evidence>
<keyword evidence="8" id="KW-0472">Membrane</keyword>
<dbReference type="Gene3D" id="3.10.50.40">
    <property type="match status" value="1"/>
</dbReference>
<sequence length="176" mass="18121">MNSHPIVKPIVIALGVLVALFIVGKFLAPKDPPPAPEATPIAQASPGAAGAKASDADGPKAKLGPKAVTTASGLKYEDLKVGTGKEAKDGLSVEVHYTGWLTNGTKFDSSKDHGDSYKLTLPGQVITGWNEGIPGMKEGGTRKLVIPAALGYGDQGQGEIPPGATLVFEIELLKVN</sequence>
<dbReference type="InterPro" id="IPR046357">
    <property type="entry name" value="PPIase_dom_sf"/>
</dbReference>
<dbReference type="PANTHER" id="PTHR43811:SF19">
    <property type="entry name" value="39 KDA FK506-BINDING NUCLEAR PROTEIN"/>
    <property type="match status" value="1"/>
</dbReference>
<dbReference type="Pfam" id="PF00254">
    <property type="entry name" value="FKBP_C"/>
    <property type="match status" value="1"/>
</dbReference>
<evidence type="ECO:0000259" key="9">
    <source>
        <dbReference type="PROSITE" id="PS50059"/>
    </source>
</evidence>
<keyword evidence="8" id="KW-0812">Transmembrane</keyword>
<feature type="transmembrane region" description="Helical" evidence="8">
    <location>
        <begin position="6"/>
        <end position="28"/>
    </location>
</feature>
<feature type="region of interest" description="Disordered" evidence="7">
    <location>
        <begin position="34"/>
        <end position="65"/>
    </location>
</feature>
<gene>
    <name evidence="10" type="ORF">HNQ39_004258</name>
</gene>
<keyword evidence="4 5" id="KW-0413">Isomerase</keyword>
<evidence type="ECO:0000256" key="6">
    <source>
        <dbReference type="RuleBase" id="RU003915"/>
    </source>
</evidence>
<evidence type="ECO:0000313" key="10">
    <source>
        <dbReference type="EMBL" id="MBB6052437.1"/>
    </source>
</evidence>
<feature type="compositionally biased region" description="Low complexity" evidence="7">
    <location>
        <begin position="38"/>
        <end position="53"/>
    </location>
</feature>
<evidence type="ECO:0000256" key="8">
    <source>
        <dbReference type="SAM" id="Phobius"/>
    </source>
</evidence>
<evidence type="ECO:0000256" key="4">
    <source>
        <dbReference type="ARBA" id="ARBA00023235"/>
    </source>
</evidence>
<protein>
    <recommendedName>
        <fullName evidence="6">Peptidyl-prolyl cis-trans isomerase</fullName>
        <ecNumber evidence="6">5.2.1.8</ecNumber>
    </recommendedName>
</protein>
<keyword evidence="11" id="KW-1185">Reference proteome</keyword>
<dbReference type="AlphaFoldDB" id="A0A7W9ST95"/>
<dbReference type="PROSITE" id="PS50059">
    <property type="entry name" value="FKBP_PPIASE"/>
    <property type="match status" value="1"/>
</dbReference>
<evidence type="ECO:0000313" key="11">
    <source>
        <dbReference type="Proteomes" id="UP000520814"/>
    </source>
</evidence>
<dbReference type="EC" id="5.2.1.8" evidence="6"/>
<evidence type="ECO:0000256" key="2">
    <source>
        <dbReference type="ARBA" id="ARBA00006577"/>
    </source>
</evidence>
<keyword evidence="3 5" id="KW-0697">Rotamase</keyword>
<dbReference type="Proteomes" id="UP000520814">
    <property type="component" value="Unassembled WGS sequence"/>
</dbReference>
<keyword evidence="8" id="KW-1133">Transmembrane helix</keyword>
<comment type="caution">
    <text evidence="10">The sequence shown here is derived from an EMBL/GenBank/DDBJ whole genome shotgun (WGS) entry which is preliminary data.</text>
</comment>
<reference evidence="10 11" key="1">
    <citation type="submission" date="2020-08" db="EMBL/GenBank/DDBJ databases">
        <title>Genomic Encyclopedia of Type Strains, Phase IV (KMG-IV): sequencing the most valuable type-strain genomes for metagenomic binning, comparative biology and taxonomic classification.</title>
        <authorList>
            <person name="Goeker M."/>
        </authorList>
    </citation>
    <scope>NUCLEOTIDE SEQUENCE [LARGE SCALE GENOMIC DNA]</scope>
    <source>
        <strain evidence="10 11">DSM 23562</strain>
    </source>
</reference>
<evidence type="ECO:0000256" key="1">
    <source>
        <dbReference type="ARBA" id="ARBA00000971"/>
    </source>
</evidence>
<proteinExistence type="inferred from homology"/>
<evidence type="ECO:0000256" key="7">
    <source>
        <dbReference type="SAM" id="MobiDB-lite"/>
    </source>
</evidence>
<dbReference type="PANTHER" id="PTHR43811">
    <property type="entry name" value="FKBP-TYPE PEPTIDYL-PROLYL CIS-TRANS ISOMERASE FKPA"/>
    <property type="match status" value="1"/>
</dbReference>
<dbReference type="InterPro" id="IPR001179">
    <property type="entry name" value="PPIase_FKBP_dom"/>
</dbReference>
<dbReference type="SUPFAM" id="SSF54534">
    <property type="entry name" value="FKBP-like"/>
    <property type="match status" value="1"/>
</dbReference>
<organism evidence="10 11">
    <name type="scientific">Armatimonas rosea</name>
    <dbReference type="NCBI Taxonomy" id="685828"/>
    <lineage>
        <taxon>Bacteria</taxon>
        <taxon>Bacillati</taxon>
        <taxon>Armatimonadota</taxon>
        <taxon>Armatimonadia</taxon>
        <taxon>Armatimonadales</taxon>
        <taxon>Armatimonadaceae</taxon>
        <taxon>Armatimonas</taxon>
    </lineage>
</organism>
<feature type="domain" description="PPIase FKBP-type" evidence="9">
    <location>
        <begin position="90"/>
        <end position="176"/>
    </location>
</feature>
<dbReference type="EMBL" id="JACHGW010000004">
    <property type="protein sequence ID" value="MBB6052437.1"/>
    <property type="molecule type" value="Genomic_DNA"/>
</dbReference>
<dbReference type="FunFam" id="3.10.50.40:FF:000006">
    <property type="entry name" value="Peptidyl-prolyl cis-trans isomerase"/>
    <property type="match status" value="1"/>
</dbReference>
<dbReference type="GO" id="GO:0003755">
    <property type="term" value="F:peptidyl-prolyl cis-trans isomerase activity"/>
    <property type="evidence" value="ECO:0007669"/>
    <property type="project" value="UniProtKB-UniRule"/>
</dbReference>
<name>A0A7W9ST95_ARMRO</name>
<dbReference type="RefSeq" id="WP_184201476.1">
    <property type="nucleotide sequence ID" value="NZ_JACHGW010000004.1"/>
</dbReference>